<keyword evidence="3" id="KW-0813">Transport</keyword>
<keyword evidence="5 7" id="KW-1133">Transmembrane helix</keyword>
<dbReference type="InterPro" id="IPR006043">
    <property type="entry name" value="NCS2"/>
</dbReference>
<dbReference type="GO" id="GO:0005886">
    <property type="term" value="C:plasma membrane"/>
    <property type="evidence" value="ECO:0007669"/>
    <property type="project" value="TreeGrafter"/>
</dbReference>
<dbReference type="PANTHER" id="PTHR43337:SF1">
    <property type="entry name" value="XANTHINE_URACIL PERMEASE C887.17-RELATED"/>
    <property type="match status" value="1"/>
</dbReference>
<sequence length="79" mass="8411">MGLNAFFAFLVATGKMNWQTALGVVFLSGIMFLILTLLGLRKKIVEAIPSSLISAIAVGIGLFITFIGLKKLGIIIADE</sequence>
<evidence type="ECO:0000256" key="2">
    <source>
        <dbReference type="ARBA" id="ARBA00005697"/>
    </source>
</evidence>
<evidence type="ECO:0000256" key="4">
    <source>
        <dbReference type="ARBA" id="ARBA00022692"/>
    </source>
</evidence>
<protein>
    <recommendedName>
        <fullName evidence="9">SLC26A/SulP transporter domain-containing protein</fullName>
    </recommendedName>
</protein>
<gene>
    <name evidence="8" type="ORF">S12H4_43206</name>
</gene>
<evidence type="ECO:0000313" key="8">
    <source>
        <dbReference type="EMBL" id="GAJ06121.1"/>
    </source>
</evidence>
<comment type="caution">
    <text evidence="8">The sequence shown here is derived from an EMBL/GenBank/DDBJ whole genome shotgun (WGS) entry which is preliminary data.</text>
</comment>
<keyword evidence="4 7" id="KW-0812">Transmembrane</keyword>
<evidence type="ECO:0008006" key="9">
    <source>
        <dbReference type="Google" id="ProtNLM"/>
    </source>
</evidence>
<evidence type="ECO:0000256" key="7">
    <source>
        <dbReference type="SAM" id="Phobius"/>
    </source>
</evidence>
<evidence type="ECO:0000256" key="1">
    <source>
        <dbReference type="ARBA" id="ARBA00004127"/>
    </source>
</evidence>
<comment type="subcellular location">
    <subcellularLocation>
        <location evidence="1">Endomembrane system</location>
        <topology evidence="1">Multi-pass membrane protein</topology>
    </subcellularLocation>
</comment>
<dbReference type="EMBL" id="BARW01026499">
    <property type="protein sequence ID" value="GAJ06121.1"/>
    <property type="molecule type" value="Genomic_DNA"/>
</dbReference>
<dbReference type="GO" id="GO:0005345">
    <property type="term" value="F:purine nucleobase transmembrane transporter activity"/>
    <property type="evidence" value="ECO:0007669"/>
    <property type="project" value="TreeGrafter"/>
</dbReference>
<name>X1V1T7_9ZZZZ</name>
<evidence type="ECO:0000256" key="3">
    <source>
        <dbReference type="ARBA" id="ARBA00022448"/>
    </source>
</evidence>
<dbReference type="InterPro" id="IPR045018">
    <property type="entry name" value="Azg-like"/>
</dbReference>
<dbReference type="GO" id="GO:0012505">
    <property type="term" value="C:endomembrane system"/>
    <property type="evidence" value="ECO:0007669"/>
    <property type="project" value="UniProtKB-SubCell"/>
</dbReference>
<dbReference type="PANTHER" id="PTHR43337">
    <property type="entry name" value="XANTHINE/URACIL PERMEASE C887.17-RELATED"/>
    <property type="match status" value="1"/>
</dbReference>
<proteinExistence type="inferred from homology"/>
<keyword evidence="6 7" id="KW-0472">Membrane</keyword>
<organism evidence="8">
    <name type="scientific">marine sediment metagenome</name>
    <dbReference type="NCBI Taxonomy" id="412755"/>
    <lineage>
        <taxon>unclassified sequences</taxon>
        <taxon>metagenomes</taxon>
        <taxon>ecological metagenomes</taxon>
    </lineage>
</organism>
<reference evidence="8" key="1">
    <citation type="journal article" date="2014" name="Front. Microbiol.">
        <title>High frequency of phylogenetically diverse reductive dehalogenase-homologous genes in deep subseafloor sedimentary metagenomes.</title>
        <authorList>
            <person name="Kawai M."/>
            <person name="Futagami T."/>
            <person name="Toyoda A."/>
            <person name="Takaki Y."/>
            <person name="Nishi S."/>
            <person name="Hori S."/>
            <person name="Arai W."/>
            <person name="Tsubouchi T."/>
            <person name="Morono Y."/>
            <person name="Uchiyama I."/>
            <person name="Ito T."/>
            <person name="Fujiyama A."/>
            <person name="Inagaki F."/>
            <person name="Takami H."/>
        </authorList>
    </citation>
    <scope>NUCLEOTIDE SEQUENCE</scope>
    <source>
        <strain evidence="8">Expedition CK06-06</strain>
    </source>
</reference>
<dbReference type="Pfam" id="PF00860">
    <property type="entry name" value="Xan_ur_permease"/>
    <property type="match status" value="1"/>
</dbReference>
<accession>X1V1T7</accession>
<feature type="transmembrane region" description="Helical" evidence="7">
    <location>
        <begin position="52"/>
        <end position="69"/>
    </location>
</feature>
<feature type="non-terminal residue" evidence="8">
    <location>
        <position position="79"/>
    </location>
</feature>
<evidence type="ECO:0000256" key="6">
    <source>
        <dbReference type="ARBA" id="ARBA00023136"/>
    </source>
</evidence>
<comment type="similarity">
    <text evidence="2">Belongs to the nucleobase:cation symporter-2 (NCS2) (TC 2.A.40) family. Azg-like subfamily.</text>
</comment>
<dbReference type="AlphaFoldDB" id="X1V1T7"/>
<evidence type="ECO:0000256" key="5">
    <source>
        <dbReference type="ARBA" id="ARBA00022989"/>
    </source>
</evidence>
<feature type="transmembrane region" description="Helical" evidence="7">
    <location>
        <begin position="20"/>
        <end position="40"/>
    </location>
</feature>